<dbReference type="Proteomes" id="UP000243217">
    <property type="component" value="Unassembled WGS sequence"/>
</dbReference>
<dbReference type="PANTHER" id="PTHR12447:SF25">
    <property type="entry name" value="ANKYRIN REPEAT DOMAIN-CONTAINING PROTEIN 13C"/>
    <property type="match status" value="1"/>
</dbReference>
<evidence type="ECO:0000256" key="3">
    <source>
        <dbReference type="ARBA" id="ARBA00022824"/>
    </source>
</evidence>
<dbReference type="InterPro" id="IPR036598">
    <property type="entry name" value="GOLD_dom_sf"/>
</dbReference>
<evidence type="ECO:0000256" key="5">
    <source>
        <dbReference type="ARBA" id="ARBA00023136"/>
    </source>
</evidence>
<dbReference type="GO" id="GO:0005789">
    <property type="term" value="C:endoplasmic reticulum membrane"/>
    <property type="evidence" value="ECO:0007669"/>
    <property type="project" value="UniProtKB-SubCell"/>
</dbReference>
<evidence type="ECO:0000256" key="4">
    <source>
        <dbReference type="ARBA" id="ARBA00023043"/>
    </source>
</evidence>
<dbReference type="InterPro" id="IPR036770">
    <property type="entry name" value="Ankyrin_rpt-contain_sf"/>
</dbReference>
<evidence type="ECO:0000313" key="9">
    <source>
        <dbReference type="EMBL" id="OQS07241.1"/>
    </source>
</evidence>
<dbReference type="PANTHER" id="PTHR12447">
    <property type="entry name" value="ANKYRIN REPEAT DOMAIN-CONTAINING PROTEIN 13"/>
    <property type="match status" value="1"/>
</dbReference>
<evidence type="ECO:0000256" key="6">
    <source>
        <dbReference type="ARBA" id="ARBA00023186"/>
    </source>
</evidence>
<evidence type="ECO:0000256" key="2">
    <source>
        <dbReference type="ARBA" id="ARBA00022737"/>
    </source>
</evidence>
<evidence type="ECO:0000259" key="8">
    <source>
        <dbReference type="PROSITE" id="PS50866"/>
    </source>
</evidence>
<gene>
    <name evidence="9" type="ORF">THRCLA_00751</name>
</gene>
<comment type="caution">
    <text evidence="9">The sequence shown here is derived from an EMBL/GenBank/DDBJ whole genome shotgun (WGS) entry which is preliminary data.</text>
</comment>
<dbReference type="SUPFAM" id="SSF48403">
    <property type="entry name" value="Ankyrin repeat"/>
    <property type="match status" value="1"/>
</dbReference>
<evidence type="ECO:0000313" key="10">
    <source>
        <dbReference type="Proteomes" id="UP000243217"/>
    </source>
</evidence>
<comment type="subcellular location">
    <subcellularLocation>
        <location evidence="1">Endoplasmic reticulum membrane</location>
    </subcellularLocation>
</comment>
<name>A0A1W0AAN3_9STRA</name>
<keyword evidence="6" id="KW-0143">Chaperone</keyword>
<keyword evidence="5" id="KW-0472">Membrane</keyword>
<dbReference type="Gene3D" id="1.25.40.20">
    <property type="entry name" value="Ankyrin repeat-containing domain"/>
    <property type="match status" value="1"/>
</dbReference>
<dbReference type="InterPro" id="IPR009038">
    <property type="entry name" value="GOLD_dom"/>
</dbReference>
<protein>
    <recommendedName>
        <fullName evidence="8">GOLD domain-containing protein</fullName>
    </recommendedName>
</protein>
<sequence length="588" mass="66368">MIVPLHVAIWNGDLDQVKQALLSGDSVETREQHGFRALHFALKCAHRNTKETVDLLLDVGHARVRSRDTNGWKAVHHAIQIGNEELLRRLVERAIQHTENQQLPALLHQKITSAARKLESIPDFEATLDVNLTSWVPMLSSLLPRDTIKIWKTKDKLRIDMSLSGFKSLRWKHGHFSTLLLGNQDKFVTLDHERQTIQDWLAVQQPNESQIQHMMHILLTNRVMTTCVAMEDASLRPRHHWLDPNGPQIKETIGIYENANIYDVDGINVQVQARPAKAPHHLLPQNEIPTSPGAWGMLDKLQDTMVHTVISAGLEHAIPVAMQSGDTIGWKFYLDDYDVEFSICFVEDEWYRNTKAENDPEKCSLISEVVRQAKVSPTKDKPLTGTFTAKGSGNLIVRWDNAHAMFRTKKLHYSVYPVLENNEQELSPVADSNNKIVTFEEWFGITLDELPPELSSMNPKPSICMHSEPPSTNYSKNMSGTLYMGDNFPLTVEQFIPIVEVLAKASSQLSSLKDVFLKNLPPGFPVKVAVPVFPSVTASVTFTKMELKSTCDSFFEIPSQYKLKPSKTVAVPSQAFLNLADKYVKSFG</sequence>
<dbReference type="InterPro" id="IPR055285">
    <property type="entry name" value="ANKRD13_C"/>
</dbReference>
<dbReference type="EMBL" id="JNBS01000260">
    <property type="protein sequence ID" value="OQS07241.1"/>
    <property type="molecule type" value="Genomic_DNA"/>
</dbReference>
<feature type="domain" description="GOLD" evidence="8">
    <location>
        <begin position="302"/>
        <end position="417"/>
    </location>
</feature>
<proteinExistence type="predicted"/>
<evidence type="ECO:0000256" key="1">
    <source>
        <dbReference type="ARBA" id="ARBA00004586"/>
    </source>
</evidence>
<dbReference type="Pfam" id="PF11904">
    <property type="entry name" value="ANKRD13_C"/>
    <property type="match status" value="1"/>
</dbReference>
<reference evidence="9 10" key="1">
    <citation type="journal article" date="2014" name="Genome Biol. Evol.">
        <title>The secreted proteins of Achlya hypogyna and Thraustotheca clavata identify the ancestral oomycete secretome and reveal gene acquisitions by horizontal gene transfer.</title>
        <authorList>
            <person name="Misner I."/>
            <person name="Blouin N."/>
            <person name="Leonard G."/>
            <person name="Richards T.A."/>
            <person name="Lane C.E."/>
        </authorList>
    </citation>
    <scope>NUCLEOTIDE SEQUENCE [LARGE SCALE GENOMIC DNA]</scope>
    <source>
        <strain evidence="9 10">ATCC 34112</strain>
    </source>
</reference>
<dbReference type="SUPFAM" id="SSF101576">
    <property type="entry name" value="Supernatant protein factor (SPF), C-terminal domain"/>
    <property type="match status" value="1"/>
</dbReference>
<comment type="function">
    <text evidence="7">Acts as a molecular chaperone for G protein-coupled receptors, regulating their biogenesis and exit from the ER.</text>
</comment>
<evidence type="ECO:0000256" key="7">
    <source>
        <dbReference type="ARBA" id="ARBA00037107"/>
    </source>
</evidence>
<dbReference type="Gene3D" id="2.60.120.680">
    <property type="entry name" value="GOLD domain"/>
    <property type="match status" value="1"/>
</dbReference>
<keyword evidence="10" id="KW-1185">Reference proteome</keyword>
<dbReference type="AlphaFoldDB" id="A0A1W0AAN3"/>
<dbReference type="PROSITE" id="PS50866">
    <property type="entry name" value="GOLD"/>
    <property type="match status" value="1"/>
</dbReference>
<keyword evidence="2" id="KW-0677">Repeat</keyword>
<keyword evidence="4" id="KW-0040">ANK repeat</keyword>
<keyword evidence="3" id="KW-0256">Endoplasmic reticulum</keyword>
<accession>A0A1W0AAN3</accession>
<dbReference type="InterPro" id="IPR002110">
    <property type="entry name" value="Ankyrin_rpt"/>
</dbReference>
<dbReference type="Pfam" id="PF12796">
    <property type="entry name" value="Ank_2"/>
    <property type="match status" value="1"/>
</dbReference>
<organism evidence="9 10">
    <name type="scientific">Thraustotheca clavata</name>
    <dbReference type="NCBI Taxonomy" id="74557"/>
    <lineage>
        <taxon>Eukaryota</taxon>
        <taxon>Sar</taxon>
        <taxon>Stramenopiles</taxon>
        <taxon>Oomycota</taxon>
        <taxon>Saprolegniomycetes</taxon>
        <taxon>Saprolegniales</taxon>
        <taxon>Achlyaceae</taxon>
        <taxon>Thraustotheca</taxon>
    </lineage>
</organism>
<dbReference type="OrthoDB" id="1585644at2759"/>
<dbReference type="InterPro" id="IPR021832">
    <property type="entry name" value="ANKRD13"/>
</dbReference>